<feature type="compositionally biased region" description="Basic and acidic residues" evidence="1">
    <location>
        <begin position="103"/>
        <end position="130"/>
    </location>
</feature>
<dbReference type="GeneID" id="41362130"/>
<dbReference type="Proteomes" id="UP000533080">
    <property type="component" value="Unassembled WGS sequence"/>
</dbReference>
<evidence type="ECO:0000313" key="2">
    <source>
        <dbReference type="EMBL" id="NOJ78918.1"/>
    </source>
</evidence>
<sequence>MSEQKPRLKRPVENVRAELLADPDTQRIAKSLDMELEAYVELVLDYAQNPDKEPTLIVAPDEELRAAGYNPPTTQDVANFFIAAANGELGIGPPKSYYSGFEGKQDDANKPSLRGDEGQEPVKVDEETSQKLRQHVPKGGPDRV</sequence>
<dbReference type="AlphaFoldDB" id="A0A4Y6CD49"/>
<dbReference type="EMBL" id="JABFNT010000029">
    <property type="protein sequence ID" value="NOJ78918.1"/>
    <property type="molecule type" value="Genomic_DNA"/>
</dbReference>
<gene>
    <name evidence="2" type="ORF">HNV28_11280</name>
</gene>
<proteinExistence type="predicted"/>
<dbReference type="RefSeq" id="WP_011554819.1">
    <property type="nucleotide sequence ID" value="NZ_CBCSLF010000013.1"/>
</dbReference>
<comment type="caution">
    <text evidence="2">The sequence shown here is derived from an EMBL/GenBank/DDBJ whole genome shotgun (WGS) entry which is preliminary data.</text>
</comment>
<dbReference type="OMA" id="DTQRIAK"/>
<organism evidence="2 3">
    <name type="scientific">Myxococcus xanthus</name>
    <dbReference type="NCBI Taxonomy" id="34"/>
    <lineage>
        <taxon>Bacteria</taxon>
        <taxon>Pseudomonadati</taxon>
        <taxon>Myxococcota</taxon>
        <taxon>Myxococcia</taxon>
        <taxon>Myxococcales</taxon>
        <taxon>Cystobacterineae</taxon>
        <taxon>Myxococcaceae</taxon>
        <taxon>Myxococcus</taxon>
    </lineage>
</organism>
<name>A0A4Y6CD49_MYXXA</name>
<feature type="region of interest" description="Disordered" evidence="1">
    <location>
        <begin position="93"/>
        <end position="144"/>
    </location>
</feature>
<evidence type="ECO:0000256" key="1">
    <source>
        <dbReference type="SAM" id="MobiDB-lite"/>
    </source>
</evidence>
<evidence type="ECO:0000313" key="3">
    <source>
        <dbReference type="Proteomes" id="UP000533080"/>
    </source>
</evidence>
<reference evidence="2 3" key="1">
    <citation type="submission" date="2020-05" db="EMBL/GenBank/DDBJ databases">
        <authorList>
            <person name="Whitworth D."/>
        </authorList>
    </citation>
    <scope>NUCLEOTIDE SEQUENCE [LARGE SCALE GENOMIC DNA]</scope>
    <source>
        <strain evidence="2 3">AM005</strain>
    </source>
</reference>
<accession>A0A4Y6CD49</accession>
<protein>
    <submittedName>
        <fullName evidence="2">Uncharacterized protein</fullName>
    </submittedName>
</protein>